<dbReference type="RefSeq" id="WP_354314326.1">
    <property type="nucleotide sequence ID" value="NZ_JBEPME010000006.1"/>
</dbReference>
<name>A0ABV2KDF2_SPOPS</name>
<evidence type="ECO:0000313" key="2">
    <source>
        <dbReference type="EMBL" id="MET3658645.1"/>
    </source>
</evidence>
<sequence length="292" mass="33484">MTVFEVTYRGVNGNEVIELESIEGHVDYEEVKRNIYCSTRGCDCRMAYVPRGIKVAHFRKWRGDEHSLDCEHYVDTEGGNQRRRRLGINSSRLRTDHKKGIMSDMYKKYTESDDDKEARRERERENRRNRTNKRVEKSQEPLEEIVNKPTTDNGGEVLLEGERNPSVPRNYSIIHVNRTQLDSTIALIDKIIDVKNDFDNPNEKRSVITLTDINQTMTFRIILDPVFFAQSSLNIDSALKGVEQRAANGGNMVLGAVGQVIERENELCISVFEQDALSINGKPVFVYLLNVG</sequence>
<organism evidence="2 3">
    <name type="scientific">Sporosarcina psychrophila</name>
    <name type="common">Bacillus psychrophilus</name>
    <dbReference type="NCBI Taxonomy" id="1476"/>
    <lineage>
        <taxon>Bacteria</taxon>
        <taxon>Bacillati</taxon>
        <taxon>Bacillota</taxon>
        <taxon>Bacilli</taxon>
        <taxon>Bacillales</taxon>
        <taxon>Caryophanaceae</taxon>
        <taxon>Sporosarcina</taxon>
    </lineage>
</organism>
<evidence type="ECO:0000256" key="1">
    <source>
        <dbReference type="SAM" id="MobiDB-lite"/>
    </source>
</evidence>
<evidence type="ECO:0000313" key="3">
    <source>
        <dbReference type="Proteomes" id="UP001549104"/>
    </source>
</evidence>
<proteinExistence type="predicted"/>
<protein>
    <submittedName>
        <fullName evidence="2">Uncharacterized protein</fullName>
    </submittedName>
</protein>
<dbReference type="Proteomes" id="UP001549104">
    <property type="component" value="Unassembled WGS sequence"/>
</dbReference>
<reference evidence="2 3" key="1">
    <citation type="submission" date="2024-06" db="EMBL/GenBank/DDBJ databases">
        <title>Sorghum-associated microbial communities from plants grown in Nebraska, USA.</title>
        <authorList>
            <person name="Schachtman D."/>
        </authorList>
    </citation>
    <scope>NUCLEOTIDE SEQUENCE [LARGE SCALE GENOMIC DNA]</scope>
    <source>
        <strain evidence="2 3">1288</strain>
    </source>
</reference>
<feature type="region of interest" description="Disordered" evidence="1">
    <location>
        <begin position="90"/>
        <end position="163"/>
    </location>
</feature>
<dbReference type="EMBL" id="JBEPME010000006">
    <property type="protein sequence ID" value="MET3658645.1"/>
    <property type="molecule type" value="Genomic_DNA"/>
</dbReference>
<gene>
    <name evidence="2" type="ORF">ABIC55_003763</name>
</gene>
<keyword evidence="3" id="KW-1185">Reference proteome</keyword>
<accession>A0ABV2KDF2</accession>
<feature type="compositionally biased region" description="Basic and acidic residues" evidence="1">
    <location>
        <begin position="98"/>
        <end position="140"/>
    </location>
</feature>
<comment type="caution">
    <text evidence="2">The sequence shown here is derived from an EMBL/GenBank/DDBJ whole genome shotgun (WGS) entry which is preliminary data.</text>
</comment>